<dbReference type="Proteomes" id="UP001148838">
    <property type="component" value="Unassembled WGS sequence"/>
</dbReference>
<feature type="region of interest" description="Disordered" evidence="1">
    <location>
        <begin position="1"/>
        <end position="41"/>
    </location>
</feature>
<proteinExistence type="predicted"/>
<sequence>MVGLCEGGSEPAGSLKAISAQAEHRGSGAREPLQGPAGDGDVAGAAVAVAVCSPNVEVEADHRPEPP</sequence>
<evidence type="ECO:0000256" key="1">
    <source>
        <dbReference type="SAM" id="MobiDB-lite"/>
    </source>
</evidence>
<dbReference type="EMBL" id="JAJSOF020000013">
    <property type="protein sequence ID" value="KAJ4443461.1"/>
    <property type="molecule type" value="Genomic_DNA"/>
</dbReference>
<keyword evidence="3" id="KW-1185">Reference proteome</keyword>
<accession>A0ABQ8TBX8</accession>
<organism evidence="2 3">
    <name type="scientific">Periplaneta americana</name>
    <name type="common">American cockroach</name>
    <name type="synonym">Blatta americana</name>
    <dbReference type="NCBI Taxonomy" id="6978"/>
    <lineage>
        <taxon>Eukaryota</taxon>
        <taxon>Metazoa</taxon>
        <taxon>Ecdysozoa</taxon>
        <taxon>Arthropoda</taxon>
        <taxon>Hexapoda</taxon>
        <taxon>Insecta</taxon>
        <taxon>Pterygota</taxon>
        <taxon>Neoptera</taxon>
        <taxon>Polyneoptera</taxon>
        <taxon>Dictyoptera</taxon>
        <taxon>Blattodea</taxon>
        <taxon>Blattoidea</taxon>
        <taxon>Blattidae</taxon>
        <taxon>Blattinae</taxon>
        <taxon>Periplaneta</taxon>
    </lineage>
</organism>
<evidence type="ECO:0000313" key="2">
    <source>
        <dbReference type="EMBL" id="KAJ4443461.1"/>
    </source>
</evidence>
<comment type="caution">
    <text evidence="2">The sequence shown here is derived from an EMBL/GenBank/DDBJ whole genome shotgun (WGS) entry which is preliminary data.</text>
</comment>
<evidence type="ECO:0000313" key="3">
    <source>
        <dbReference type="Proteomes" id="UP001148838"/>
    </source>
</evidence>
<gene>
    <name evidence="2" type="ORF">ANN_05130</name>
</gene>
<reference evidence="2 3" key="1">
    <citation type="journal article" date="2022" name="Allergy">
        <title>Genome assembly and annotation of Periplaneta americana reveal a comprehensive cockroach allergen profile.</title>
        <authorList>
            <person name="Wang L."/>
            <person name="Xiong Q."/>
            <person name="Saelim N."/>
            <person name="Wang L."/>
            <person name="Nong W."/>
            <person name="Wan A.T."/>
            <person name="Shi M."/>
            <person name="Liu X."/>
            <person name="Cao Q."/>
            <person name="Hui J.H.L."/>
            <person name="Sookrung N."/>
            <person name="Leung T.F."/>
            <person name="Tungtrongchitr A."/>
            <person name="Tsui S.K.W."/>
        </authorList>
    </citation>
    <scope>NUCLEOTIDE SEQUENCE [LARGE SCALE GENOMIC DNA]</scope>
    <source>
        <strain evidence="2">PWHHKU_190912</strain>
    </source>
</reference>
<name>A0ABQ8TBX8_PERAM</name>
<protein>
    <submittedName>
        <fullName evidence="2">Uncharacterized protein</fullName>
    </submittedName>
</protein>